<reference evidence="1" key="1">
    <citation type="submission" date="2013-07" db="EMBL/GenBank/DDBJ databases">
        <title>The genome of an arbuscular mycorrhizal fungus provides insights into the evolution of the oldest plant symbiosis.</title>
        <authorList>
            <consortium name="DOE Joint Genome Institute"/>
            <person name="Tisserant E."/>
            <person name="Malbreil M."/>
            <person name="Kuo A."/>
            <person name="Kohler A."/>
            <person name="Symeonidi A."/>
            <person name="Balestrini R."/>
            <person name="Charron P."/>
            <person name="Duensing N."/>
            <person name="Frei-dit-Frey N."/>
            <person name="Gianinazzi-Pearson V."/>
            <person name="Gilbert B."/>
            <person name="Handa Y."/>
            <person name="Hijri M."/>
            <person name="Kaul R."/>
            <person name="Kawaguchi M."/>
            <person name="Krajinski F."/>
            <person name="Lammers P."/>
            <person name="Lapierre D."/>
            <person name="Masclaux F.G."/>
            <person name="Murat C."/>
            <person name="Morin E."/>
            <person name="Ndikumana S."/>
            <person name="Pagni M."/>
            <person name="Petitpierre D."/>
            <person name="Requena N."/>
            <person name="Rosikiewicz P."/>
            <person name="Riley R."/>
            <person name="Saito K."/>
            <person name="San Clemente H."/>
            <person name="Shapiro H."/>
            <person name="van Tuinen D."/>
            <person name="Becard G."/>
            <person name="Bonfante P."/>
            <person name="Paszkowski U."/>
            <person name="Shachar-Hill Y."/>
            <person name="Young J.P."/>
            <person name="Sanders I.R."/>
            <person name="Henrissat B."/>
            <person name="Rensing S.A."/>
            <person name="Grigoriev I.V."/>
            <person name="Corradi N."/>
            <person name="Roux C."/>
            <person name="Martin F."/>
        </authorList>
    </citation>
    <scope>NUCLEOTIDE SEQUENCE</scope>
    <source>
        <strain evidence="1">DAOM 197198</strain>
    </source>
</reference>
<protein>
    <submittedName>
        <fullName evidence="1">Uncharacterized protein</fullName>
    </submittedName>
</protein>
<gene>
    <name evidence="1" type="ORF">GLOINDRAFT_11291</name>
</gene>
<accession>U9T2X7</accession>
<dbReference type="AlphaFoldDB" id="U9T2X7"/>
<dbReference type="EMBL" id="KI299375">
    <property type="protein sequence ID" value="ERZ97725.1"/>
    <property type="molecule type" value="Genomic_DNA"/>
</dbReference>
<proteinExistence type="predicted"/>
<name>U9T2X7_RHIID</name>
<dbReference type="HOGENOM" id="CLU_3051590_0_0_1"/>
<sequence>MYYFGFITSSIIGGWVYQYGKWQYIRIDFVTIKKQNWHYYVSEKICLNRKFEHE</sequence>
<organism evidence="1">
    <name type="scientific">Rhizophagus irregularis (strain DAOM 181602 / DAOM 197198 / MUCL 43194)</name>
    <name type="common">Arbuscular mycorrhizal fungus</name>
    <name type="synonym">Glomus intraradices</name>
    <dbReference type="NCBI Taxonomy" id="747089"/>
    <lineage>
        <taxon>Eukaryota</taxon>
        <taxon>Fungi</taxon>
        <taxon>Fungi incertae sedis</taxon>
        <taxon>Mucoromycota</taxon>
        <taxon>Glomeromycotina</taxon>
        <taxon>Glomeromycetes</taxon>
        <taxon>Glomerales</taxon>
        <taxon>Glomeraceae</taxon>
        <taxon>Rhizophagus</taxon>
    </lineage>
</organism>
<evidence type="ECO:0000313" key="1">
    <source>
        <dbReference type="EMBL" id="ERZ97725.1"/>
    </source>
</evidence>